<organism evidence="3 4">
    <name type="scientific">Pseudonocardia nematodicida</name>
    <dbReference type="NCBI Taxonomy" id="1206997"/>
    <lineage>
        <taxon>Bacteria</taxon>
        <taxon>Bacillati</taxon>
        <taxon>Actinomycetota</taxon>
        <taxon>Actinomycetes</taxon>
        <taxon>Pseudonocardiales</taxon>
        <taxon>Pseudonocardiaceae</taxon>
        <taxon>Pseudonocardia</taxon>
    </lineage>
</organism>
<name>A0ABV1K4K4_9PSEU</name>
<dbReference type="Pfam" id="PF01408">
    <property type="entry name" value="GFO_IDH_MocA"/>
    <property type="match status" value="1"/>
</dbReference>
<sequence>MSKELRAGIIGCGKIAINHADTLRDFTGASLVAVCDNDAVRAKEFGRDHGVDAVFSDPDRFFAEADLDVVHICTPHPSHEPLVLAAARAGVHALCEKPLAVDVESADRMIAAADEAGIKLGTVFQRRYWPAARRIRAAIDDGTLGTPILGDCTVLIHKNRAYFEEDAWRGRWDTDGGGVLMNQAIHYLDLLQWYMGPIVSVSGRIATLKHAGYIEVEDTAVATVEFEGGRLATIRATTATDPSLGYRVTVTGDAGATLSVIESPIGGPGVNDVWAVRDAEEYSLPWSADTESHPPQAEVHRALKPYHALQVRDFLDAVVADRTPEIDGVEGRKSLALVQAVYESARRNGEPVPLP</sequence>
<dbReference type="Proteomes" id="UP001494902">
    <property type="component" value="Unassembled WGS sequence"/>
</dbReference>
<evidence type="ECO:0000313" key="4">
    <source>
        <dbReference type="Proteomes" id="UP001494902"/>
    </source>
</evidence>
<protein>
    <submittedName>
        <fullName evidence="3">Gfo/Idh/MocA family oxidoreductase</fullName>
    </submittedName>
</protein>
<dbReference type="InterPro" id="IPR052515">
    <property type="entry name" value="Gfo/Idh/MocA_Oxidoreductase"/>
</dbReference>
<dbReference type="Gene3D" id="3.30.360.10">
    <property type="entry name" value="Dihydrodipicolinate Reductase, domain 2"/>
    <property type="match status" value="1"/>
</dbReference>
<dbReference type="InterPro" id="IPR055170">
    <property type="entry name" value="GFO_IDH_MocA-like_dom"/>
</dbReference>
<keyword evidence="4" id="KW-1185">Reference proteome</keyword>
<evidence type="ECO:0000259" key="2">
    <source>
        <dbReference type="Pfam" id="PF22725"/>
    </source>
</evidence>
<gene>
    <name evidence="3" type="ORF">WIS52_02730</name>
</gene>
<dbReference type="RefSeq" id="WP_349296454.1">
    <property type="nucleotide sequence ID" value="NZ_JBEDNQ010000001.1"/>
</dbReference>
<reference evidence="3 4" key="1">
    <citation type="submission" date="2024-03" db="EMBL/GenBank/DDBJ databases">
        <title>Draft genome sequence of Pseudonocardia nematodicida JCM 31783.</title>
        <authorList>
            <person name="Butdee W."/>
            <person name="Duangmal K."/>
        </authorList>
    </citation>
    <scope>NUCLEOTIDE SEQUENCE [LARGE SCALE GENOMIC DNA]</scope>
    <source>
        <strain evidence="3 4">JCM 31783</strain>
    </source>
</reference>
<dbReference type="SUPFAM" id="SSF51735">
    <property type="entry name" value="NAD(P)-binding Rossmann-fold domains"/>
    <property type="match status" value="1"/>
</dbReference>
<proteinExistence type="predicted"/>
<dbReference type="EMBL" id="JBEDNQ010000001">
    <property type="protein sequence ID" value="MEQ3549376.1"/>
    <property type="molecule type" value="Genomic_DNA"/>
</dbReference>
<comment type="caution">
    <text evidence="3">The sequence shown here is derived from an EMBL/GenBank/DDBJ whole genome shotgun (WGS) entry which is preliminary data.</text>
</comment>
<feature type="domain" description="GFO/IDH/MocA-like oxidoreductase" evidence="2">
    <location>
        <begin position="133"/>
        <end position="256"/>
    </location>
</feature>
<dbReference type="SUPFAM" id="SSF55347">
    <property type="entry name" value="Glyceraldehyde-3-phosphate dehydrogenase-like, C-terminal domain"/>
    <property type="match status" value="1"/>
</dbReference>
<evidence type="ECO:0000313" key="3">
    <source>
        <dbReference type="EMBL" id="MEQ3549376.1"/>
    </source>
</evidence>
<dbReference type="Gene3D" id="3.40.50.720">
    <property type="entry name" value="NAD(P)-binding Rossmann-like Domain"/>
    <property type="match status" value="1"/>
</dbReference>
<evidence type="ECO:0000259" key="1">
    <source>
        <dbReference type="Pfam" id="PF01408"/>
    </source>
</evidence>
<dbReference type="PANTHER" id="PTHR43249">
    <property type="entry name" value="UDP-N-ACETYL-2-AMINO-2-DEOXY-D-GLUCURONATE OXIDASE"/>
    <property type="match status" value="1"/>
</dbReference>
<dbReference type="Pfam" id="PF22725">
    <property type="entry name" value="GFO_IDH_MocA_C3"/>
    <property type="match status" value="1"/>
</dbReference>
<feature type="domain" description="Gfo/Idh/MocA-like oxidoreductase N-terminal" evidence="1">
    <location>
        <begin position="5"/>
        <end position="120"/>
    </location>
</feature>
<dbReference type="InterPro" id="IPR000683">
    <property type="entry name" value="Gfo/Idh/MocA-like_OxRdtase_N"/>
</dbReference>
<accession>A0ABV1K4K4</accession>
<dbReference type="InterPro" id="IPR036291">
    <property type="entry name" value="NAD(P)-bd_dom_sf"/>
</dbReference>
<dbReference type="PANTHER" id="PTHR43249:SF1">
    <property type="entry name" value="D-GLUCOSIDE 3-DEHYDROGENASE"/>
    <property type="match status" value="1"/>
</dbReference>